<dbReference type="PROSITE" id="PS00080">
    <property type="entry name" value="MULTICOPPER_OXIDASE2"/>
    <property type="match status" value="1"/>
</dbReference>
<evidence type="ECO:0000256" key="3">
    <source>
        <dbReference type="ARBA" id="ARBA00023008"/>
    </source>
</evidence>
<organism evidence="8 9">
    <name type="scientific">Dietzia aerolata</name>
    <dbReference type="NCBI Taxonomy" id="595984"/>
    <lineage>
        <taxon>Bacteria</taxon>
        <taxon>Bacillati</taxon>
        <taxon>Actinomycetota</taxon>
        <taxon>Actinomycetes</taxon>
        <taxon>Mycobacteriales</taxon>
        <taxon>Dietziaceae</taxon>
        <taxon>Dietzia</taxon>
    </lineage>
</organism>
<feature type="signal peptide" evidence="4">
    <location>
        <begin position="1"/>
        <end position="37"/>
    </location>
</feature>
<evidence type="ECO:0000256" key="4">
    <source>
        <dbReference type="SAM" id="SignalP"/>
    </source>
</evidence>
<dbReference type="InterPro" id="IPR033138">
    <property type="entry name" value="Cu_oxidase_CS"/>
</dbReference>
<keyword evidence="3" id="KW-0186">Copper</keyword>
<feature type="chain" id="PRO_5046122767" evidence="4">
    <location>
        <begin position="38"/>
        <end position="517"/>
    </location>
</feature>
<dbReference type="Gene3D" id="2.60.40.420">
    <property type="entry name" value="Cupredoxins - blue copper proteins"/>
    <property type="match status" value="3"/>
</dbReference>
<dbReference type="Proteomes" id="UP001589700">
    <property type="component" value="Unassembled WGS sequence"/>
</dbReference>
<dbReference type="Pfam" id="PF07732">
    <property type="entry name" value="Cu-oxidase_3"/>
    <property type="match status" value="1"/>
</dbReference>
<gene>
    <name evidence="8" type="ORF">ACFFVD_04215</name>
</gene>
<dbReference type="RefSeq" id="WP_182633128.1">
    <property type="nucleotide sequence ID" value="NZ_JAALDM010000229.1"/>
</dbReference>
<feature type="domain" description="Plastocyanin-like" evidence="7">
    <location>
        <begin position="87"/>
        <end position="190"/>
    </location>
</feature>
<evidence type="ECO:0000259" key="6">
    <source>
        <dbReference type="Pfam" id="PF07731"/>
    </source>
</evidence>
<evidence type="ECO:0000259" key="5">
    <source>
        <dbReference type="Pfam" id="PF00394"/>
    </source>
</evidence>
<dbReference type="SUPFAM" id="SSF49503">
    <property type="entry name" value="Cupredoxins"/>
    <property type="match status" value="3"/>
</dbReference>
<dbReference type="InterPro" id="IPR001117">
    <property type="entry name" value="Cu-oxidase_2nd"/>
</dbReference>
<dbReference type="PROSITE" id="PS00079">
    <property type="entry name" value="MULTICOPPER_OXIDASE1"/>
    <property type="match status" value="2"/>
</dbReference>
<dbReference type="Pfam" id="PF00394">
    <property type="entry name" value="Cu-oxidase"/>
    <property type="match status" value="1"/>
</dbReference>
<feature type="domain" description="Plastocyanin-like" evidence="5">
    <location>
        <begin position="267"/>
        <end position="355"/>
    </location>
</feature>
<keyword evidence="1" id="KW-0479">Metal-binding</keyword>
<dbReference type="CDD" id="cd13861">
    <property type="entry name" value="CuRO_1_CumA_like"/>
    <property type="match status" value="1"/>
</dbReference>
<dbReference type="CDD" id="cd13870">
    <property type="entry name" value="CuRO_2_CopA_like_1"/>
    <property type="match status" value="1"/>
</dbReference>
<evidence type="ECO:0000259" key="7">
    <source>
        <dbReference type="Pfam" id="PF07732"/>
    </source>
</evidence>
<dbReference type="Pfam" id="PF07731">
    <property type="entry name" value="Cu-oxidase_2"/>
    <property type="match status" value="1"/>
</dbReference>
<dbReference type="InterPro" id="IPR045087">
    <property type="entry name" value="Cu-oxidase_fam"/>
</dbReference>
<dbReference type="InterPro" id="IPR011706">
    <property type="entry name" value="Cu-oxidase_C"/>
</dbReference>
<reference evidence="8 9" key="1">
    <citation type="submission" date="2024-09" db="EMBL/GenBank/DDBJ databases">
        <authorList>
            <person name="Sun Q."/>
            <person name="Mori K."/>
        </authorList>
    </citation>
    <scope>NUCLEOTIDE SEQUENCE [LARGE SCALE GENOMIC DNA]</scope>
    <source>
        <strain evidence="8 9">CCM 7659</strain>
    </source>
</reference>
<dbReference type="PANTHER" id="PTHR11709:SF394">
    <property type="entry name" value="FI03373P-RELATED"/>
    <property type="match status" value="1"/>
</dbReference>
<keyword evidence="4" id="KW-0732">Signal</keyword>
<evidence type="ECO:0000313" key="8">
    <source>
        <dbReference type="EMBL" id="MFB9258998.1"/>
    </source>
</evidence>
<protein>
    <submittedName>
        <fullName evidence="8">Multicopper oxidase family protein</fullName>
    </submittedName>
</protein>
<proteinExistence type="predicted"/>
<evidence type="ECO:0000313" key="9">
    <source>
        <dbReference type="Proteomes" id="UP001589700"/>
    </source>
</evidence>
<dbReference type="InterPro" id="IPR011707">
    <property type="entry name" value="Cu-oxidase-like_N"/>
</dbReference>
<name>A0ABV5JMQ0_9ACTN</name>
<comment type="caution">
    <text evidence="8">The sequence shown here is derived from an EMBL/GenBank/DDBJ whole genome shotgun (WGS) entry which is preliminary data.</text>
</comment>
<accession>A0ABV5JMQ0</accession>
<keyword evidence="9" id="KW-1185">Reference proteome</keyword>
<dbReference type="InterPro" id="IPR008972">
    <property type="entry name" value="Cupredoxin"/>
</dbReference>
<dbReference type="EMBL" id="JBHMDY010000002">
    <property type="protein sequence ID" value="MFB9258998.1"/>
    <property type="molecule type" value="Genomic_DNA"/>
</dbReference>
<evidence type="ECO:0000256" key="2">
    <source>
        <dbReference type="ARBA" id="ARBA00023002"/>
    </source>
</evidence>
<dbReference type="InterPro" id="IPR006311">
    <property type="entry name" value="TAT_signal"/>
</dbReference>
<dbReference type="PANTHER" id="PTHR11709">
    <property type="entry name" value="MULTI-COPPER OXIDASE"/>
    <property type="match status" value="1"/>
</dbReference>
<dbReference type="CDD" id="cd13896">
    <property type="entry name" value="CuRO_3_CopA"/>
    <property type="match status" value="1"/>
</dbReference>
<dbReference type="InterPro" id="IPR034279">
    <property type="entry name" value="CuRO_3_CopA"/>
</dbReference>
<dbReference type="InterPro" id="IPR002355">
    <property type="entry name" value="Cu_oxidase_Cu_BS"/>
</dbReference>
<dbReference type="PROSITE" id="PS51318">
    <property type="entry name" value="TAT"/>
    <property type="match status" value="1"/>
</dbReference>
<evidence type="ECO:0000256" key="1">
    <source>
        <dbReference type="ARBA" id="ARBA00022723"/>
    </source>
</evidence>
<keyword evidence="2" id="KW-0560">Oxidoreductase</keyword>
<feature type="domain" description="Plastocyanin-like" evidence="6">
    <location>
        <begin position="414"/>
        <end position="513"/>
    </location>
</feature>
<sequence length="517" mass="56084">MSDECQWRAVQPRSVSSSFSRRAFLFGSLLAGAGALAACTGPGTATGNRVMGSSDLVRRLEEGRRFPGQKVVATRLTARPVDVDLGGRLATTWAYDDQLPGPLIRARAGERLQIVVDNRLPEDSSVHWHGIAMRNDMDGVPGLTQEPIAPGSRFTYDFTAPDPGTYFYHSHSGLQLDRGLYGVVLIDDPEDPGDYDNEWVVVLDDWLDGMGRTPDDVSRDLGIGAGGGAVSGSGNLGGRHGMMNMYGGDGSMMSPILGSAGDVSYPTYLINGRPSEDMQVWNASPGDRVRIRFVNAGADTAFRVALGGHRMTVTHTDGFPVMPVETDSLLIGMGERFDVMVTLGDGAFPMYADAEGKAGHARALVRTAMGDVPNQSRPDELDRSPLLGTDLSPAEEVRLPGKGHDRYLSVDLGGSMSPYRWTLNGRAHPDSAPLEVNGGERVRIRLRNMSDMFHPMHLHGHTFALADSGLRKDTVTIRPMRSIEIEFDTDNPGQWAMHCHNAYHQEAGMMTTLSYLA</sequence>